<dbReference type="InterPro" id="IPR050109">
    <property type="entry name" value="HTH-type_TetR-like_transc_reg"/>
</dbReference>
<dbReference type="Pfam" id="PF00440">
    <property type="entry name" value="TetR_N"/>
    <property type="match status" value="1"/>
</dbReference>
<reference evidence="7" key="1">
    <citation type="journal article" date="2005" name="Appl. Environ. Microbiol.">
        <title>Biocatalytic conversion of avermectin to 4"-oxo-avermectin: characterization of biocatalytically active bacterial strains and of cytochrome p450 monooxygenase enzymes and their genes.</title>
        <authorList>
            <person name="Jungmann V."/>
            <person name="Molnar I."/>
            <person name="Hammer P.E."/>
            <person name="Hill D.S."/>
            <person name="Zirkle R."/>
            <person name="Buckel T.G."/>
            <person name="Buckel D."/>
            <person name="Ligon J.M."/>
            <person name="Pachlatko J.P."/>
        </authorList>
    </citation>
    <scope>NUCLEOTIDE SEQUENCE</scope>
    <source>
        <strain evidence="7">R-922</strain>
    </source>
</reference>
<dbReference type="PANTHER" id="PTHR30055:SF234">
    <property type="entry name" value="HTH-TYPE TRANSCRIPTIONAL REGULATOR BETI"/>
    <property type="match status" value="1"/>
</dbReference>
<feature type="compositionally biased region" description="Polar residues" evidence="5">
    <location>
        <begin position="212"/>
        <end position="223"/>
    </location>
</feature>
<evidence type="ECO:0000256" key="4">
    <source>
        <dbReference type="PROSITE-ProRule" id="PRU00335"/>
    </source>
</evidence>
<keyword evidence="3" id="KW-0804">Transcription</keyword>
<dbReference type="InterPro" id="IPR001647">
    <property type="entry name" value="HTH_TetR"/>
</dbReference>
<keyword evidence="2 4" id="KW-0238">DNA-binding</keyword>
<feature type="region of interest" description="Disordered" evidence="5">
    <location>
        <begin position="191"/>
        <end position="223"/>
    </location>
</feature>
<feature type="domain" description="HTH tetR-type" evidence="6">
    <location>
        <begin position="14"/>
        <end position="73"/>
    </location>
</feature>
<evidence type="ECO:0000256" key="1">
    <source>
        <dbReference type="ARBA" id="ARBA00023015"/>
    </source>
</evidence>
<name>Q595R2_9ACTN</name>
<dbReference type="InterPro" id="IPR049445">
    <property type="entry name" value="TetR_SbtR-like_C"/>
</dbReference>
<feature type="DNA-binding region" description="H-T-H motif" evidence="4">
    <location>
        <begin position="36"/>
        <end position="55"/>
    </location>
</feature>
<evidence type="ECO:0000259" key="6">
    <source>
        <dbReference type="PROSITE" id="PS50977"/>
    </source>
</evidence>
<organism evidence="7">
    <name type="scientific">Streptomyces tubercidicus</name>
    <dbReference type="NCBI Taxonomy" id="47759"/>
    <lineage>
        <taxon>Bacteria</taxon>
        <taxon>Bacillati</taxon>
        <taxon>Actinomycetota</taxon>
        <taxon>Actinomycetes</taxon>
        <taxon>Kitasatosporales</taxon>
        <taxon>Streptomycetaceae</taxon>
        <taxon>Streptomyces</taxon>
    </lineage>
</organism>
<dbReference type="GO" id="GO:0003700">
    <property type="term" value="F:DNA-binding transcription factor activity"/>
    <property type="evidence" value="ECO:0007669"/>
    <property type="project" value="TreeGrafter"/>
</dbReference>
<evidence type="ECO:0000256" key="3">
    <source>
        <dbReference type="ARBA" id="ARBA00023163"/>
    </source>
</evidence>
<sequence length="223" mass="23736">MTSKPPGRLRADAAHNRRALLDAAAATFAEQGMDASIAQIAARAGIGKGTVFRHFATKEHLVAAILRDRLDELTAAGAALLDATDPESALLEFMTACVEIQARDRCFCEAGTGISHSDPEVRAAGARLFETASALTDRARHQGSVRDDITGVDILLLSRAAYEATAPMADVAPGLRRRYLSVIFDGLRPQAARPLPHPAPTSAQFAAAMDENPTNNAPKAQRR</sequence>
<evidence type="ECO:0000313" key="7">
    <source>
        <dbReference type="EMBL" id="AAT45302.1"/>
    </source>
</evidence>
<dbReference type="Gene3D" id="1.10.357.10">
    <property type="entry name" value="Tetracycline Repressor, domain 2"/>
    <property type="match status" value="1"/>
</dbReference>
<dbReference type="InterPro" id="IPR009057">
    <property type="entry name" value="Homeodomain-like_sf"/>
</dbReference>
<evidence type="ECO:0000256" key="2">
    <source>
        <dbReference type="ARBA" id="ARBA00023125"/>
    </source>
</evidence>
<dbReference type="InterPro" id="IPR036271">
    <property type="entry name" value="Tet_transcr_reg_TetR-rel_C_sf"/>
</dbReference>
<dbReference type="PANTHER" id="PTHR30055">
    <property type="entry name" value="HTH-TYPE TRANSCRIPTIONAL REGULATOR RUTR"/>
    <property type="match status" value="1"/>
</dbReference>
<dbReference type="AlphaFoldDB" id="Q595R2"/>
<dbReference type="PROSITE" id="PS50977">
    <property type="entry name" value="HTH_TETR_2"/>
    <property type="match status" value="1"/>
</dbReference>
<dbReference type="InterPro" id="IPR023772">
    <property type="entry name" value="DNA-bd_HTH_TetR-type_CS"/>
</dbReference>
<proteinExistence type="predicted"/>
<dbReference type="SUPFAM" id="SSF46689">
    <property type="entry name" value="Homeodomain-like"/>
    <property type="match status" value="1"/>
</dbReference>
<dbReference type="PROSITE" id="PS01081">
    <property type="entry name" value="HTH_TETR_1"/>
    <property type="match status" value="1"/>
</dbReference>
<dbReference type="GO" id="GO:0000976">
    <property type="term" value="F:transcription cis-regulatory region binding"/>
    <property type="evidence" value="ECO:0007669"/>
    <property type="project" value="TreeGrafter"/>
</dbReference>
<gene>
    <name evidence="7" type="primary">reg230A</name>
</gene>
<dbReference type="PRINTS" id="PR00455">
    <property type="entry name" value="HTHTETR"/>
</dbReference>
<reference evidence="7" key="2">
    <citation type="journal article" date="2005" name="Appl. Environ. Microbiol.">
        <title>Biocatalytic conversion of avermectin to 4"-oxo-avermectin: heterologous expression of the ema1 cytochrome P450 monooxygenase.</title>
        <authorList>
            <person name="Molnar I."/>
            <person name="Hill D.S."/>
            <person name="Zirkle R."/>
            <person name="Hammer P.E."/>
            <person name="Gross F."/>
            <person name="Buckel T.G."/>
            <person name="Jungmann V."/>
            <person name="Pachlatko J.P."/>
            <person name="Ligon J.M."/>
        </authorList>
    </citation>
    <scope>NUCLEOTIDE SEQUENCE</scope>
    <source>
        <strain evidence="7">R-922</strain>
    </source>
</reference>
<evidence type="ECO:0000256" key="5">
    <source>
        <dbReference type="SAM" id="MobiDB-lite"/>
    </source>
</evidence>
<dbReference type="SUPFAM" id="SSF48498">
    <property type="entry name" value="Tetracyclin repressor-like, C-terminal domain"/>
    <property type="match status" value="1"/>
</dbReference>
<keyword evidence="1" id="KW-0805">Transcription regulation</keyword>
<dbReference type="EMBL" id="AY549204">
    <property type="protein sequence ID" value="AAT45302.1"/>
    <property type="molecule type" value="Genomic_DNA"/>
</dbReference>
<accession>Q595R2</accession>
<protein>
    <submittedName>
        <fullName evidence="7">TetR-type regulator</fullName>
    </submittedName>
</protein>
<dbReference type="Pfam" id="PF21597">
    <property type="entry name" value="TetR_C_43"/>
    <property type="match status" value="1"/>
</dbReference>